<organism evidence="8 9">
    <name type="scientific">Nocardia aurea</name>
    <dbReference type="NCBI Taxonomy" id="2144174"/>
    <lineage>
        <taxon>Bacteria</taxon>
        <taxon>Bacillati</taxon>
        <taxon>Actinomycetota</taxon>
        <taxon>Actinomycetes</taxon>
        <taxon>Mycobacteriales</taxon>
        <taxon>Nocardiaceae</taxon>
        <taxon>Nocardia</taxon>
    </lineage>
</organism>
<keyword evidence="2" id="KW-0813">Transport</keyword>
<dbReference type="Gene3D" id="3.30.70.20">
    <property type="match status" value="1"/>
</dbReference>
<evidence type="ECO:0000256" key="1">
    <source>
        <dbReference type="ARBA" id="ARBA00001927"/>
    </source>
</evidence>
<keyword evidence="9" id="KW-1185">Reference proteome</keyword>
<evidence type="ECO:0000256" key="5">
    <source>
        <dbReference type="ARBA" id="ARBA00023004"/>
    </source>
</evidence>
<evidence type="ECO:0000256" key="7">
    <source>
        <dbReference type="ARBA" id="ARBA00023291"/>
    </source>
</evidence>
<evidence type="ECO:0000256" key="4">
    <source>
        <dbReference type="ARBA" id="ARBA00022982"/>
    </source>
</evidence>
<keyword evidence="3" id="KW-0479">Metal-binding</keyword>
<protein>
    <submittedName>
        <fullName evidence="8">Ferredoxin</fullName>
    </submittedName>
</protein>
<dbReference type="InterPro" id="IPR051269">
    <property type="entry name" value="Fe-S_cluster_ET"/>
</dbReference>
<dbReference type="SUPFAM" id="SSF54862">
    <property type="entry name" value="4Fe-4S ferredoxins"/>
    <property type="match status" value="1"/>
</dbReference>
<comment type="caution">
    <text evidence="8">The sequence shown here is derived from an EMBL/GenBank/DDBJ whole genome shotgun (WGS) entry which is preliminary data.</text>
</comment>
<evidence type="ECO:0000256" key="2">
    <source>
        <dbReference type="ARBA" id="ARBA00022448"/>
    </source>
</evidence>
<sequence>MTMRIHVDTVLCESNGICAGIIPEVFELDDDDRLELLRDELTADIEPRVRDAVVQCPRHAISLVE</sequence>
<evidence type="ECO:0000313" key="8">
    <source>
        <dbReference type="EMBL" id="MEV0709502.1"/>
    </source>
</evidence>
<evidence type="ECO:0000256" key="6">
    <source>
        <dbReference type="ARBA" id="ARBA00023014"/>
    </source>
</evidence>
<evidence type="ECO:0000313" key="9">
    <source>
        <dbReference type="Proteomes" id="UP001551695"/>
    </source>
</evidence>
<proteinExistence type="predicted"/>
<dbReference type="PANTHER" id="PTHR36923:SF3">
    <property type="entry name" value="FERREDOXIN"/>
    <property type="match status" value="1"/>
</dbReference>
<dbReference type="PANTHER" id="PTHR36923">
    <property type="entry name" value="FERREDOXIN"/>
    <property type="match status" value="1"/>
</dbReference>
<keyword evidence="7" id="KW-0003">3Fe-4S</keyword>
<dbReference type="EMBL" id="JBFAKC010000007">
    <property type="protein sequence ID" value="MEV0709502.1"/>
    <property type="molecule type" value="Genomic_DNA"/>
</dbReference>
<keyword evidence="4" id="KW-0249">Electron transport</keyword>
<dbReference type="Proteomes" id="UP001551695">
    <property type="component" value="Unassembled WGS sequence"/>
</dbReference>
<gene>
    <name evidence="8" type="ORF">AB0I48_18225</name>
</gene>
<keyword evidence="6" id="KW-0411">Iron-sulfur</keyword>
<accession>A0ABV3FVQ5</accession>
<evidence type="ECO:0000256" key="3">
    <source>
        <dbReference type="ARBA" id="ARBA00022723"/>
    </source>
</evidence>
<dbReference type="RefSeq" id="WP_355087659.1">
    <property type="nucleotide sequence ID" value="NZ_JBEXKW010000034.1"/>
</dbReference>
<keyword evidence="5" id="KW-0408">Iron</keyword>
<reference evidence="8 9" key="1">
    <citation type="submission" date="2024-06" db="EMBL/GenBank/DDBJ databases">
        <title>The Natural Products Discovery Center: Release of the First 8490 Sequenced Strains for Exploring Actinobacteria Biosynthetic Diversity.</title>
        <authorList>
            <person name="Kalkreuter E."/>
            <person name="Kautsar S.A."/>
            <person name="Yang D."/>
            <person name="Bader C.D."/>
            <person name="Teijaro C.N."/>
            <person name="Fluegel L."/>
            <person name="Davis C.M."/>
            <person name="Simpson J.R."/>
            <person name="Lauterbach L."/>
            <person name="Steele A.D."/>
            <person name="Gui C."/>
            <person name="Meng S."/>
            <person name="Li G."/>
            <person name="Viehrig K."/>
            <person name="Ye F."/>
            <person name="Su P."/>
            <person name="Kiefer A.F."/>
            <person name="Nichols A."/>
            <person name="Cepeda A.J."/>
            <person name="Yan W."/>
            <person name="Fan B."/>
            <person name="Jiang Y."/>
            <person name="Adhikari A."/>
            <person name="Zheng C.-J."/>
            <person name="Schuster L."/>
            <person name="Cowan T.M."/>
            <person name="Smanski M.J."/>
            <person name="Chevrette M.G."/>
            <person name="De Carvalho L.P.S."/>
            <person name="Shen B."/>
        </authorList>
    </citation>
    <scope>NUCLEOTIDE SEQUENCE [LARGE SCALE GENOMIC DNA]</scope>
    <source>
        <strain evidence="8 9">NPDC050403</strain>
    </source>
</reference>
<comment type="cofactor">
    <cofactor evidence="1">
        <name>[3Fe-4S] cluster</name>
        <dbReference type="ChEBI" id="CHEBI:21137"/>
    </cofactor>
</comment>
<name>A0ABV3FVQ5_9NOCA</name>
<dbReference type="Pfam" id="PF13459">
    <property type="entry name" value="Fer4_15"/>
    <property type="match status" value="1"/>
</dbReference>